<proteinExistence type="predicted"/>
<evidence type="ECO:0000256" key="3">
    <source>
        <dbReference type="PROSITE-ProRule" id="PRU00221"/>
    </source>
</evidence>
<dbReference type="InterPro" id="IPR015943">
    <property type="entry name" value="WD40/YVTN_repeat-like_dom_sf"/>
</dbReference>
<organism evidence="6 7">
    <name type="scientific">Mycena venus</name>
    <dbReference type="NCBI Taxonomy" id="2733690"/>
    <lineage>
        <taxon>Eukaryota</taxon>
        <taxon>Fungi</taxon>
        <taxon>Dikarya</taxon>
        <taxon>Basidiomycota</taxon>
        <taxon>Agaricomycotina</taxon>
        <taxon>Agaricomycetes</taxon>
        <taxon>Agaricomycetidae</taxon>
        <taxon>Agaricales</taxon>
        <taxon>Marasmiineae</taxon>
        <taxon>Mycenaceae</taxon>
        <taxon>Mycena</taxon>
    </lineage>
</organism>
<feature type="region of interest" description="Disordered" evidence="4">
    <location>
        <begin position="984"/>
        <end position="1021"/>
    </location>
</feature>
<dbReference type="OrthoDB" id="3266532at2759"/>
<reference evidence="6" key="1">
    <citation type="submission" date="2020-05" db="EMBL/GenBank/DDBJ databases">
        <title>Mycena genomes resolve the evolution of fungal bioluminescence.</title>
        <authorList>
            <person name="Tsai I.J."/>
        </authorList>
    </citation>
    <scope>NUCLEOTIDE SEQUENCE</scope>
    <source>
        <strain evidence="6">CCC161011</strain>
    </source>
</reference>
<dbReference type="InterPro" id="IPR056884">
    <property type="entry name" value="NPHP3-like_N"/>
</dbReference>
<dbReference type="SUPFAM" id="SSF52540">
    <property type="entry name" value="P-loop containing nucleoside triphosphate hydrolases"/>
    <property type="match status" value="1"/>
</dbReference>
<sequence>MRPRTSDHQTVNNYISGGRGGHGGEGCGQGTGGPGGRGMGPTLNYYIRAGNLTMNNHNNDPIQTVTKVRHRVPFLGEDAILENLAPVDEARFDHETSADSCLQGTRETMLGTMFEWIDSLAPGPLIFWLAGLAGTGKTTIATTVCEQLDAREAQRSISPGHSHPAVAKLGADFFMSRHSAPRRNPHSIVCTIAYQLADRFPSTRPFLTSALRLNPRIVTSKNMEKKIMELIIGPLVHAINTLPNCIVIVLDALDECDGHGAEFLPLFARLTSELGGVRVKLVITSRLETDIRSMFSTIGHAAFRLHDIEKYIVQADIQLYLQHSFRQVLFKKPHFPPGVEWPSPKDISTLVSRSGTLFIYAATVVKFVGATGHSPERRLELLLKSTTKTTTAVGLQMLDSLYMEVLRIAVTDAHSHTVDEDLAKRMQHVVGAVVLLQVPVSVQTLSRIMDVNSRDVQLALDGVAAMLLIPPSDSNDPIRIFHPSFPDFLLDPNRCSDMRFGVQAGMLHSQLTRRCMVIMNTSLHYDMCDLRNPSMRNAEVKDLSERIDRYILPELLYACKFWKAHLELTIDDSPGLADKIQSFVLTKLLAWIECLSILFSISVALPALGVAQVWCTHRNMDDEIERLESIRNFVLYEPKVADSALHIYQIAAFHPAFNVQSKVHIPSDLKVRLITSPSQEWSNQPGIFGRHRDGVTCLAISPNGSKLASGSKDTFVRIWDVEMGHCILETAGHTVAVCSVAFSPDGSQLVSAGADGSIRVWDVQTGLTLVQFIGHCGMVNSVVYTTDGERVVSGSEDETIRIWSIESGQEEVGLDCHFEASLARQFEVLSLSISQGGTLVSCSVDGVVRLWDMAKTECTQEVIRLGYSARFATAFSPDTFSVAIGHWDKSFSIWNTNTGAVEATLDHHRHVSSLTFSPDGCFVASGHRDGSIRIWKVSSRSLLGELSMHTKEISSMVFSADSRRLFSSSADTTIRVWSLFDGAPSSSRKISPKWGLRHRKQRRESKEGHSKSVLSVAFSPR</sequence>
<dbReference type="Pfam" id="PF00400">
    <property type="entry name" value="WD40"/>
    <property type="match status" value="6"/>
</dbReference>
<dbReference type="Proteomes" id="UP000620124">
    <property type="component" value="Unassembled WGS sequence"/>
</dbReference>
<dbReference type="PANTHER" id="PTHR19848:SF8">
    <property type="entry name" value="F-BOX AND WD REPEAT DOMAIN CONTAINING 7"/>
    <property type="match status" value="1"/>
</dbReference>
<feature type="compositionally biased region" description="Gly residues" evidence="4">
    <location>
        <begin position="17"/>
        <end position="35"/>
    </location>
</feature>
<dbReference type="Pfam" id="PF24883">
    <property type="entry name" value="NPHP3_N"/>
    <property type="match status" value="1"/>
</dbReference>
<feature type="repeat" description="WD" evidence="3">
    <location>
        <begin position="904"/>
        <end position="945"/>
    </location>
</feature>
<dbReference type="AlphaFoldDB" id="A0A8H6Y976"/>
<dbReference type="PROSITE" id="PS50082">
    <property type="entry name" value="WD_REPEATS_2"/>
    <property type="match status" value="6"/>
</dbReference>
<accession>A0A8H6Y976</accession>
<keyword evidence="2" id="KW-0677">Repeat</keyword>
<dbReference type="PRINTS" id="PR00320">
    <property type="entry name" value="GPROTEINBRPT"/>
</dbReference>
<feature type="repeat" description="WD" evidence="3">
    <location>
        <begin position="839"/>
        <end position="861"/>
    </location>
</feature>
<dbReference type="PROSITE" id="PS00678">
    <property type="entry name" value="WD_REPEATS_1"/>
    <property type="match status" value="2"/>
</dbReference>
<feature type="region of interest" description="Disordered" evidence="4">
    <location>
        <begin position="1"/>
        <end position="35"/>
    </location>
</feature>
<feature type="repeat" description="WD" evidence="3">
    <location>
        <begin position="946"/>
        <end position="987"/>
    </location>
</feature>
<feature type="repeat" description="WD" evidence="3">
    <location>
        <begin position="730"/>
        <end position="771"/>
    </location>
</feature>
<dbReference type="InterPro" id="IPR027417">
    <property type="entry name" value="P-loop_NTPase"/>
</dbReference>
<dbReference type="Gene3D" id="2.130.10.10">
    <property type="entry name" value="YVTN repeat-like/Quinoprotein amine dehydrogenase"/>
    <property type="match status" value="3"/>
</dbReference>
<dbReference type="CDD" id="cd00200">
    <property type="entry name" value="WD40"/>
    <property type="match status" value="1"/>
</dbReference>
<name>A0A8H6Y976_9AGAR</name>
<dbReference type="InterPro" id="IPR001680">
    <property type="entry name" value="WD40_rpt"/>
</dbReference>
<feature type="repeat" description="WD" evidence="3">
    <location>
        <begin position="688"/>
        <end position="729"/>
    </location>
</feature>
<evidence type="ECO:0000313" key="7">
    <source>
        <dbReference type="Proteomes" id="UP000620124"/>
    </source>
</evidence>
<keyword evidence="7" id="KW-1185">Reference proteome</keyword>
<dbReference type="SUPFAM" id="SSF50978">
    <property type="entry name" value="WD40 repeat-like"/>
    <property type="match status" value="1"/>
</dbReference>
<dbReference type="PROSITE" id="PS50294">
    <property type="entry name" value="WD_REPEATS_REGION"/>
    <property type="match status" value="5"/>
</dbReference>
<evidence type="ECO:0000259" key="5">
    <source>
        <dbReference type="Pfam" id="PF24883"/>
    </source>
</evidence>
<keyword evidence="1 3" id="KW-0853">WD repeat</keyword>
<dbReference type="EMBL" id="JACAZI010000008">
    <property type="protein sequence ID" value="KAF7354171.1"/>
    <property type="molecule type" value="Genomic_DNA"/>
</dbReference>
<evidence type="ECO:0000256" key="2">
    <source>
        <dbReference type="ARBA" id="ARBA00022737"/>
    </source>
</evidence>
<dbReference type="InterPro" id="IPR020472">
    <property type="entry name" value="WD40_PAC1"/>
</dbReference>
<dbReference type="SMART" id="SM00320">
    <property type="entry name" value="WD40"/>
    <property type="match status" value="7"/>
</dbReference>
<evidence type="ECO:0000313" key="6">
    <source>
        <dbReference type="EMBL" id="KAF7354171.1"/>
    </source>
</evidence>
<dbReference type="InterPro" id="IPR036322">
    <property type="entry name" value="WD40_repeat_dom_sf"/>
</dbReference>
<dbReference type="Gene3D" id="3.40.50.300">
    <property type="entry name" value="P-loop containing nucleotide triphosphate hydrolases"/>
    <property type="match status" value="1"/>
</dbReference>
<feature type="domain" description="Nephrocystin 3-like N-terminal" evidence="5">
    <location>
        <begin position="115"/>
        <end position="286"/>
    </location>
</feature>
<evidence type="ECO:0000256" key="4">
    <source>
        <dbReference type="SAM" id="MobiDB-lite"/>
    </source>
</evidence>
<evidence type="ECO:0000256" key="1">
    <source>
        <dbReference type="ARBA" id="ARBA00022574"/>
    </source>
</evidence>
<comment type="caution">
    <text evidence="6">The sequence shown here is derived from an EMBL/GenBank/DDBJ whole genome shotgun (WGS) entry which is preliminary data.</text>
</comment>
<gene>
    <name evidence="6" type="ORF">MVEN_01104800</name>
</gene>
<dbReference type="PANTHER" id="PTHR19848">
    <property type="entry name" value="WD40 REPEAT PROTEIN"/>
    <property type="match status" value="1"/>
</dbReference>
<feature type="repeat" description="WD" evidence="3">
    <location>
        <begin position="772"/>
        <end position="813"/>
    </location>
</feature>
<dbReference type="InterPro" id="IPR019775">
    <property type="entry name" value="WD40_repeat_CS"/>
</dbReference>
<protein>
    <submittedName>
        <fullName evidence="6">WD40 repeat-like protein</fullName>
    </submittedName>
</protein>